<dbReference type="Pfam" id="PF07897">
    <property type="entry name" value="EAR"/>
    <property type="match status" value="1"/>
</dbReference>
<reference evidence="2" key="1">
    <citation type="submission" date="2020-10" db="EMBL/GenBank/DDBJ databases">
        <authorList>
            <person name="Han B."/>
            <person name="Lu T."/>
            <person name="Zhao Q."/>
            <person name="Huang X."/>
            <person name="Zhao Y."/>
        </authorList>
    </citation>
    <scope>NUCLEOTIDE SEQUENCE</scope>
</reference>
<name>A0A811QCH2_9POAL</name>
<comment type="caution">
    <text evidence="2">The sequence shown here is derived from an EMBL/GenBank/DDBJ whole genome shotgun (WGS) entry which is preliminary data.</text>
</comment>
<dbReference type="EMBL" id="CAJGYO010000010">
    <property type="protein sequence ID" value="CAD6256787.1"/>
    <property type="molecule type" value="Genomic_DNA"/>
</dbReference>
<dbReference type="AlphaFoldDB" id="A0A811QCH2"/>
<proteinExistence type="predicted"/>
<protein>
    <recommendedName>
        <fullName evidence="1">Ethylene-responsive binding factor-associated repression domain-containing protein</fullName>
    </recommendedName>
</protein>
<accession>A0A811QCH2</accession>
<gene>
    <name evidence="2" type="ORF">NCGR_LOCUS40285</name>
</gene>
<evidence type="ECO:0000313" key="3">
    <source>
        <dbReference type="Proteomes" id="UP000604825"/>
    </source>
</evidence>
<dbReference type="InterPro" id="IPR012463">
    <property type="entry name" value="Ninja_motif"/>
</dbReference>
<evidence type="ECO:0000313" key="2">
    <source>
        <dbReference type="EMBL" id="CAD6256787.1"/>
    </source>
</evidence>
<evidence type="ECO:0000259" key="1">
    <source>
        <dbReference type="Pfam" id="PF07897"/>
    </source>
</evidence>
<organism evidence="2 3">
    <name type="scientific">Miscanthus lutarioriparius</name>
    <dbReference type="NCBI Taxonomy" id="422564"/>
    <lineage>
        <taxon>Eukaryota</taxon>
        <taxon>Viridiplantae</taxon>
        <taxon>Streptophyta</taxon>
        <taxon>Embryophyta</taxon>
        <taxon>Tracheophyta</taxon>
        <taxon>Spermatophyta</taxon>
        <taxon>Magnoliopsida</taxon>
        <taxon>Liliopsida</taxon>
        <taxon>Poales</taxon>
        <taxon>Poaceae</taxon>
        <taxon>PACMAD clade</taxon>
        <taxon>Panicoideae</taxon>
        <taxon>Andropogonodae</taxon>
        <taxon>Andropogoneae</taxon>
        <taxon>Saccharinae</taxon>
        <taxon>Miscanthus</taxon>
    </lineage>
</organism>
<keyword evidence="3" id="KW-1185">Reference proteome</keyword>
<feature type="domain" description="Ethylene-responsive binding factor-associated repression" evidence="1">
    <location>
        <begin position="25"/>
        <end position="59"/>
    </location>
</feature>
<sequence length="107" mass="11696">MGFSDLVPEKKDCLLRSMSGQLRVEMEEVELSLRLSHGGRFGFDRKGDKLHRSLSMAAMLTTPVEVAASPALPWTSLLPVQAEASEIGSKQWAGWMGFLLPASLGSY</sequence>
<dbReference type="Proteomes" id="UP000604825">
    <property type="component" value="Unassembled WGS sequence"/>
</dbReference>